<comment type="catalytic activity">
    <reaction evidence="6">
        <text>inosine + phosphate = alpha-D-ribose 1-phosphate + hypoxanthine</text>
        <dbReference type="Rhea" id="RHEA:27646"/>
        <dbReference type="ChEBI" id="CHEBI:17368"/>
        <dbReference type="ChEBI" id="CHEBI:17596"/>
        <dbReference type="ChEBI" id="CHEBI:43474"/>
        <dbReference type="ChEBI" id="CHEBI:57720"/>
        <dbReference type="EC" id="2.4.2.1"/>
    </reaction>
</comment>
<keyword evidence="4" id="KW-0328">Glycosyltransferase</keyword>
<evidence type="ECO:0000313" key="13">
    <source>
        <dbReference type="Proteomes" id="UP000272942"/>
    </source>
</evidence>
<sequence length="181" mass="19622">MMKLLGVQTILVSNAAGGLNRQLKLGDFVIIKDHLSFPSLALQCVLVGPNDERFGPRFPATSNAYDKQLRSLMLQLAAEKGLSHLVHEGVYCFCGGPTYESPAEARMLSMLGGDVTGMSTVPEVIVARHCGIRVFAVSLVTNLVVLDSDATTTANHEEVLETAAKRATTLQDLFTEMIKRM</sequence>
<evidence type="ECO:0000256" key="7">
    <source>
        <dbReference type="ARBA" id="ARBA00023929"/>
    </source>
</evidence>
<dbReference type="CDD" id="cd09009">
    <property type="entry name" value="PNP-EcPNPII_like"/>
    <property type="match status" value="1"/>
</dbReference>
<keyword evidence="5" id="KW-0808">Transferase</keyword>
<comment type="pathway">
    <text evidence="1">Purine metabolism; purine nucleoside salvage.</text>
</comment>
<evidence type="ECO:0000259" key="11">
    <source>
        <dbReference type="Pfam" id="PF01048"/>
    </source>
</evidence>
<dbReference type="GO" id="GO:0004731">
    <property type="term" value="F:purine-nucleoside phosphorylase activity"/>
    <property type="evidence" value="ECO:0007669"/>
    <property type="project" value="UniProtKB-EC"/>
</dbReference>
<evidence type="ECO:0000256" key="3">
    <source>
        <dbReference type="ARBA" id="ARBA00011886"/>
    </source>
</evidence>
<dbReference type="Pfam" id="PF01048">
    <property type="entry name" value="PNP_UDP_1"/>
    <property type="match status" value="1"/>
</dbReference>
<reference evidence="12 13" key="2">
    <citation type="submission" date="2018-11" db="EMBL/GenBank/DDBJ databases">
        <authorList>
            <consortium name="Pathogen Informatics"/>
        </authorList>
    </citation>
    <scope>NUCLEOTIDE SEQUENCE [LARGE SCALE GENOMIC DNA]</scope>
    <source>
        <strain evidence="12 13">Egypt</strain>
    </source>
</reference>
<name>A0A183A814_9TREM</name>
<dbReference type="OrthoDB" id="10261782at2759"/>
<evidence type="ECO:0000313" key="12">
    <source>
        <dbReference type="EMBL" id="VDP68429.1"/>
    </source>
</evidence>
<dbReference type="WBParaSite" id="ECPE_0000310201-mRNA-1">
    <property type="protein sequence ID" value="ECPE_0000310201-mRNA-1"/>
    <property type="gene ID" value="ECPE_0000310201"/>
</dbReference>
<dbReference type="Proteomes" id="UP000272942">
    <property type="component" value="Unassembled WGS sequence"/>
</dbReference>
<dbReference type="InterPro" id="IPR000845">
    <property type="entry name" value="Nucleoside_phosphorylase_d"/>
</dbReference>
<dbReference type="GO" id="GO:0009116">
    <property type="term" value="P:nucleoside metabolic process"/>
    <property type="evidence" value="ECO:0007669"/>
    <property type="project" value="InterPro"/>
</dbReference>
<evidence type="ECO:0000256" key="10">
    <source>
        <dbReference type="ARBA" id="ARBA00031036"/>
    </source>
</evidence>
<evidence type="ECO:0000256" key="4">
    <source>
        <dbReference type="ARBA" id="ARBA00022676"/>
    </source>
</evidence>
<comment type="catalytic activity">
    <reaction evidence="8">
        <text>2'-deoxyinosine + phosphate = 2-deoxy-alpha-D-ribose 1-phosphate + hypoxanthine</text>
        <dbReference type="Rhea" id="RHEA:27750"/>
        <dbReference type="ChEBI" id="CHEBI:17368"/>
        <dbReference type="ChEBI" id="CHEBI:28997"/>
        <dbReference type="ChEBI" id="CHEBI:43474"/>
        <dbReference type="ChEBI" id="CHEBI:57259"/>
        <dbReference type="EC" id="2.4.2.1"/>
    </reaction>
</comment>
<proteinExistence type="inferred from homology"/>
<dbReference type="Gene3D" id="3.40.50.1580">
    <property type="entry name" value="Nucleoside phosphorylase domain"/>
    <property type="match status" value="1"/>
</dbReference>
<dbReference type="UniPathway" id="UPA00606"/>
<accession>A0A183A814</accession>
<evidence type="ECO:0000256" key="1">
    <source>
        <dbReference type="ARBA" id="ARBA00005058"/>
    </source>
</evidence>
<evidence type="ECO:0000256" key="2">
    <source>
        <dbReference type="ARBA" id="ARBA00006751"/>
    </source>
</evidence>
<dbReference type="InterPro" id="IPR035994">
    <property type="entry name" value="Nucleoside_phosphorylase_sf"/>
</dbReference>
<comment type="similarity">
    <text evidence="2">Belongs to the PNP/MTAP phosphorylase family.</text>
</comment>
<dbReference type="AlphaFoldDB" id="A0A183A814"/>
<evidence type="ECO:0000256" key="8">
    <source>
        <dbReference type="ARBA" id="ARBA00023950"/>
    </source>
</evidence>
<keyword evidence="13" id="KW-1185">Reference proteome</keyword>
<dbReference type="NCBIfam" id="TIGR01697">
    <property type="entry name" value="PNPH-PUNA-XAPA"/>
    <property type="match status" value="1"/>
</dbReference>
<reference evidence="14" key="1">
    <citation type="submission" date="2016-06" db="UniProtKB">
        <authorList>
            <consortium name="WormBaseParasite"/>
        </authorList>
    </citation>
    <scope>IDENTIFICATION</scope>
</reference>
<evidence type="ECO:0000256" key="6">
    <source>
        <dbReference type="ARBA" id="ARBA00023918"/>
    </source>
</evidence>
<dbReference type="InterPro" id="IPR011268">
    <property type="entry name" value="Purine_phosphorylase"/>
</dbReference>
<evidence type="ECO:0000256" key="5">
    <source>
        <dbReference type="ARBA" id="ARBA00022679"/>
    </source>
</evidence>
<dbReference type="SUPFAM" id="SSF53167">
    <property type="entry name" value="Purine and uridine phosphorylases"/>
    <property type="match status" value="1"/>
</dbReference>
<comment type="catalytic activity">
    <reaction evidence="9">
        <text>guanosine + phosphate = alpha-D-ribose 1-phosphate + guanine</text>
        <dbReference type="Rhea" id="RHEA:13233"/>
        <dbReference type="ChEBI" id="CHEBI:16235"/>
        <dbReference type="ChEBI" id="CHEBI:16750"/>
        <dbReference type="ChEBI" id="CHEBI:43474"/>
        <dbReference type="ChEBI" id="CHEBI:57720"/>
        <dbReference type="EC" id="2.4.2.1"/>
    </reaction>
</comment>
<evidence type="ECO:0000256" key="9">
    <source>
        <dbReference type="ARBA" id="ARBA00023970"/>
    </source>
</evidence>
<gene>
    <name evidence="12" type="ORF">ECPE_LOCUS3099</name>
</gene>
<dbReference type="EMBL" id="UZAN01040093">
    <property type="protein sequence ID" value="VDP68429.1"/>
    <property type="molecule type" value="Genomic_DNA"/>
</dbReference>
<comment type="catalytic activity">
    <reaction evidence="7">
        <text>2'-deoxyguanosine + phosphate = 2-deoxy-alpha-D-ribose 1-phosphate + guanine</text>
        <dbReference type="Rhea" id="RHEA:27738"/>
        <dbReference type="ChEBI" id="CHEBI:16235"/>
        <dbReference type="ChEBI" id="CHEBI:17172"/>
        <dbReference type="ChEBI" id="CHEBI:43474"/>
        <dbReference type="ChEBI" id="CHEBI:57259"/>
        <dbReference type="EC" id="2.4.2.1"/>
    </reaction>
</comment>
<dbReference type="EC" id="2.4.2.1" evidence="3"/>
<dbReference type="PANTHER" id="PTHR11904">
    <property type="entry name" value="METHYLTHIOADENOSINE/PURINE NUCLEOSIDE PHOSPHORYLASE"/>
    <property type="match status" value="1"/>
</dbReference>
<dbReference type="PANTHER" id="PTHR11904:SF9">
    <property type="entry name" value="PURINE NUCLEOSIDE PHOSPHORYLASE-RELATED"/>
    <property type="match status" value="1"/>
</dbReference>
<protein>
    <recommendedName>
        <fullName evidence="3">purine-nucleoside phosphorylase</fullName>
        <ecNumber evidence="3">2.4.2.1</ecNumber>
    </recommendedName>
    <alternativeName>
        <fullName evidence="10">Inosine-guanosine phosphorylase</fullName>
    </alternativeName>
</protein>
<organism evidence="14">
    <name type="scientific">Echinostoma caproni</name>
    <dbReference type="NCBI Taxonomy" id="27848"/>
    <lineage>
        <taxon>Eukaryota</taxon>
        <taxon>Metazoa</taxon>
        <taxon>Spiralia</taxon>
        <taxon>Lophotrochozoa</taxon>
        <taxon>Platyhelminthes</taxon>
        <taxon>Trematoda</taxon>
        <taxon>Digenea</taxon>
        <taxon>Plagiorchiida</taxon>
        <taxon>Echinostomata</taxon>
        <taxon>Echinostomatoidea</taxon>
        <taxon>Echinostomatidae</taxon>
        <taxon>Echinostoma</taxon>
    </lineage>
</organism>
<evidence type="ECO:0000313" key="14">
    <source>
        <dbReference type="WBParaSite" id="ECPE_0000310201-mRNA-1"/>
    </source>
</evidence>
<feature type="domain" description="Nucleoside phosphorylase" evidence="11">
    <location>
        <begin position="1"/>
        <end position="178"/>
    </location>
</feature>
<dbReference type="GO" id="GO:0005737">
    <property type="term" value="C:cytoplasm"/>
    <property type="evidence" value="ECO:0007669"/>
    <property type="project" value="TreeGrafter"/>
</dbReference>